<name>A0A0F9VPJ0_9ZZZZ</name>
<sequence length="247" mass="25730">MTRFWKTLFVVAALVSWIGGAFAQDYTGLIWQQESGGDYGALNTNGGTAAGAYQITAGTLANLGYVQHTGGSRGSWSNYEWTSQATSQGVSSLSGFLTSSAGHALQDEAFETLTSRNWSALSSQTLGLAGQTIEGVSFTENGLLTAAHFLGAGALNDWVAAGFDPTVIPQSYLDANGFSTHAELQAYLMNRIGQASGTVFAGGLGGFGTGGTFDQTDGFPGFGAKRPILIREIPPFQGERTTLGGTQ</sequence>
<dbReference type="Gene3D" id="1.10.530.10">
    <property type="match status" value="1"/>
</dbReference>
<gene>
    <name evidence="1" type="ORF">LCGC14_0381200</name>
</gene>
<comment type="caution">
    <text evidence="1">The sequence shown here is derived from an EMBL/GenBank/DDBJ whole genome shotgun (WGS) entry which is preliminary data.</text>
</comment>
<reference evidence="1" key="1">
    <citation type="journal article" date="2015" name="Nature">
        <title>Complex archaea that bridge the gap between prokaryotes and eukaryotes.</title>
        <authorList>
            <person name="Spang A."/>
            <person name="Saw J.H."/>
            <person name="Jorgensen S.L."/>
            <person name="Zaremba-Niedzwiedzka K."/>
            <person name="Martijn J."/>
            <person name="Lind A.E."/>
            <person name="van Eijk R."/>
            <person name="Schleper C."/>
            <person name="Guy L."/>
            <person name="Ettema T.J."/>
        </authorList>
    </citation>
    <scope>NUCLEOTIDE SEQUENCE</scope>
</reference>
<evidence type="ECO:0000313" key="1">
    <source>
        <dbReference type="EMBL" id="KKN75376.1"/>
    </source>
</evidence>
<dbReference type="AlphaFoldDB" id="A0A0F9VPJ0"/>
<organism evidence="1">
    <name type="scientific">marine sediment metagenome</name>
    <dbReference type="NCBI Taxonomy" id="412755"/>
    <lineage>
        <taxon>unclassified sequences</taxon>
        <taxon>metagenomes</taxon>
        <taxon>ecological metagenomes</taxon>
    </lineage>
</organism>
<dbReference type="EMBL" id="LAZR01000311">
    <property type="protein sequence ID" value="KKN75376.1"/>
    <property type="molecule type" value="Genomic_DNA"/>
</dbReference>
<proteinExistence type="predicted"/>
<protein>
    <submittedName>
        <fullName evidence="1">Uncharacterized protein</fullName>
    </submittedName>
</protein>
<accession>A0A0F9VPJ0</accession>